<dbReference type="Pfam" id="PF13906">
    <property type="entry name" value="AA_permease_C"/>
    <property type="match status" value="1"/>
</dbReference>
<dbReference type="Proteomes" id="UP000268372">
    <property type="component" value="Unassembled WGS sequence"/>
</dbReference>
<evidence type="ECO:0000256" key="5">
    <source>
        <dbReference type="ARBA" id="ARBA00023136"/>
    </source>
</evidence>
<evidence type="ECO:0000256" key="1">
    <source>
        <dbReference type="ARBA" id="ARBA00004141"/>
    </source>
</evidence>
<sequence>MNIFRKKNVTDILAELQANEGKKDSLGKFLTQKDLIFFGIAAIVGAGVFSTIGQASFDGGPAVIFLFMFTAFACGFAAMAYAEFASMVPVSGSAYTYSYVAFGEVIAWIIGWSLIMEYAVGNITLAISWSDYFTGLLSNMGIHLPQWIQMDYLSASNGFNDAVALMNNGKLFENLPNNLQLAHTAWTTAPQIGSFHFVADIPALAIIVLITWLVYRGMKESRNASNIMVYVKLAVIALVLIVGIFYVDTDNFDPFAPNGLSGVLKGVSAVFFAYIGFDAISTTAEECKNPQRDLPRSMIWSIVICTILYIAIALVLTGMVNYKQLNVGDPLAFVFDQVNLKWFAGIVAVSAVVAMASVLLVFQMGQPRIWMSMSRDGLLPKKFSKVHPKYRTPSFATIVTGFVVAVPALFMNLTMVTDLCSIGTLFAFSLVCAGVLVLQDKDIPRGKFRIPYLNGKYILPVGFILGLISIFIWNKSGVEAFVYNTPQVYEPTNFVTQLSKDDAAKVSSYLQTYYQVNITDFNDDLEAMLSSVREKSGDQYVVLIEKAPVDQQLKFEKGFDLFKHKIPMWLFLIAMIFLCIWSFKKNLSLIPMLGLICCIYMMAELTIWNWLYFSVWLIIGLLIYFSYSRFHSKLNKDKS</sequence>
<dbReference type="PIRSF" id="PIRSF006060">
    <property type="entry name" value="AA_transporter"/>
    <property type="match status" value="1"/>
</dbReference>
<keyword evidence="9" id="KW-1185">Reference proteome</keyword>
<feature type="transmembrane region" description="Helical" evidence="6">
    <location>
        <begin position="613"/>
        <end position="630"/>
    </location>
</feature>
<dbReference type="PANTHER" id="PTHR43243:SF4">
    <property type="entry name" value="CATIONIC AMINO ACID TRANSPORTER 4"/>
    <property type="match status" value="1"/>
</dbReference>
<protein>
    <submittedName>
        <fullName evidence="8">Amino acid permease</fullName>
    </submittedName>
</protein>
<feature type="transmembrane region" description="Helical" evidence="6">
    <location>
        <begin position="227"/>
        <end position="247"/>
    </location>
</feature>
<feature type="transmembrane region" description="Helical" evidence="6">
    <location>
        <begin position="259"/>
        <end position="277"/>
    </location>
</feature>
<dbReference type="InterPro" id="IPR002293">
    <property type="entry name" value="AA/rel_permease1"/>
</dbReference>
<dbReference type="Gene3D" id="1.20.1740.10">
    <property type="entry name" value="Amino acid/polyamine transporter I"/>
    <property type="match status" value="1"/>
</dbReference>
<feature type="transmembrane region" description="Helical" evidence="6">
    <location>
        <begin position="390"/>
        <end position="410"/>
    </location>
</feature>
<evidence type="ECO:0000256" key="4">
    <source>
        <dbReference type="ARBA" id="ARBA00022989"/>
    </source>
</evidence>
<keyword evidence="2" id="KW-0813">Transport</keyword>
<keyword evidence="5 6" id="KW-0472">Membrane</keyword>
<comment type="subcellular location">
    <subcellularLocation>
        <location evidence="1">Membrane</location>
        <topology evidence="1">Multi-pass membrane protein</topology>
    </subcellularLocation>
</comment>
<dbReference type="EMBL" id="RQTJ01000034">
    <property type="protein sequence ID" value="RRA91717.1"/>
    <property type="molecule type" value="Genomic_DNA"/>
</dbReference>
<feature type="transmembrane region" description="Helical" evidence="6">
    <location>
        <begin position="35"/>
        <end position="57"/>
    </location>
</feature>
<evidence type="ECO:0000256" key="2">
    <source>
        <dbReference type="ARBA" id="ARBA00022448"/>
    </source>
</evidence>
<feature type="transmembrane region" description="Helical" evidence="6">
    <location>
        <begin position="195"/>
        <end position="215"/>
    </location>
</feature>
<evidence type="ECO:0000256" key="6">
    <source>
        <dbReference type="SAM" id="Phobius"/>
    </source>
</evidence>
<feature type="transmembrane region" description="Helical" evidence="6">
    <location>
        <begin position="298"/>
        <end position="322"/>
    </location>
</feature>
<evidence type="ECO:0000259" key="7">
    <source>
        <dbReference type="Pfam" id="PF13906"/>
    </source>
</evidence>
<feature type="transmembrane region" description="Helical" evidence="6">
    <location>
        <begin position="63"/>
        <end position="82"/>
    </location>
</feature>
<evidence type="ECO:0000313" key="8">
    <source>
        <dbReference type="EMBL" id="RRA91717.1"/>
    </source>
</evidence>
<feature type="transmembrane region" description="Helical" evidence="6">
    <location>
        <begin position="416"/>
        <end position="437"/>
    </location>
</feature>
<feature type="transmembrane region" description="Helical" evidence="6">
    <location>
        <begin position="566"/>
        <end position="583"/>
    </location>
</feature>
<feature type="transmembrane region" description="Helical" evidence="6">
    <location>
        <begin position="457"/>
        <end position="474"/>
    </location>
</feature>
<dbReference type="InterPro" id="IPR029485">
    <property type="entry name" value="CAT_C"/>
</dbReference>
<dbReference type="OrthoDB" id="9762947at2"/>
<keyword evidence="4 6" id="KW-1133">Transmembrane helix</keyword>
<name>A0A3P1AS06_9FLAO</name>
<evidence type="ECO:0000313" key="9">
    <source>
        <dbReference type="Proteomes" id="UP000268372"/>
    </source>
</evidence>
<dbReference type="Pfam" id="PF13520">
    <property type="entry name" value="AA_permease_2"/>
    <property type="match status" value="1"/>
</dbReference>
<proteinExistence type="predicted"/>
<dbReference type="AlphaFoldDB" id="A0A3P1AS06"/>
<reference evidence="8 9" key="1">
    <citation type="submission" date="2018-11" db="EMBL/GenBank/DDBJ databases">
        <title>Flavobacterium sp. nov., YIM 102796 draft genome.</title>
        <authorList>
            <person name="Li G."/>
            <person name="Jiang Y."/>
        </authorList>
    </citation>
    <scope>NUCLEOTIDE SEQUENCE [LARGE SCALE GENOMIC DNA]</scope>
    <source>
        <strain evidence="8 9">YIM 102796</strain>
    </source>
</reference>
<dbReference type="RefSeq" id="WP_124900198.1">
    <property type="nucleotide sequence ID" value="NZ_RQTJ01000034.1"/>
</dbReference>
<evidence type="ECO:0000256" key="3">
    <source>
        <dbReference type="ARBA" id="ARBA00022692"/>
    </source>
</evidence>
<keyword evidence="3 6" id="KW-0812">Transmembrane</keyword>
<accession>A0A3P1AS06</accession>
<feature type="domain" description="Cationic amino acid transporter C-terminal" evidence="7">
    <location>
        <begin position="589"/>
        <end position="632"/>
    </location>
</feature>
<dbReference type="GO" id="GO:0016020">
    <property type="term" value="C:membrane"/>
    <property type="evidence" value="ECO:0007669"/>
    <property type="project" value="UniProtKB-SubCell"/>
</dbReference>
<gene>
    <name evidence="8" type="ORF">EG242_12490</name>
</gene>
<dbReference type="PANTHER" id="PTHR43243">
    <property type="entry name" value="INNER MEMBRANE TRANSPORTER YGJI-RELATED"/>
    <property type="match status" value="1"/>
</dbReference>
<comment type="caution">
    <text evidence="8">The sequence shown here is derived from an EMBL/GenBank/DDBJ whole genome shotgun (WGS) entry which is preliminary data.</text>
</comment>
<dbReference type="GO" id="GO:0015171">
    <property type="term" value="F:amino acid transmembrane transporter activity"/>
    <property type="evidence" value="ECO:0007669"/>
    <property type="project" value="TreeGrafter"/>
</dbReference>
<organism evidence="8 9">
    <name type="scientific">Paenimyroides viscosum</name>
    <dbReference type="NCBI Taxonomy" id="2488729"/>
    <lineage>
        <taxon>Bacteria</taxon>
        <taxon>Pseudomonadati</taxon>
        <taxon>Bacteroidota</taxon>
        <taxon>Flavobacteriia</taxon>
        <taxon>Flavobacteriales</taxon>
        <taxon>Flavobacteriaceae</taxon>
        <taxon>Paenimyroides</taxon>
    </lineage>
</organism>
<feature type="transmembrane region" description="Helical" evidence="6">
    <location>
        <begin position="342"/>
        <end position="362"/>
    </location>
</feature>